<gene>
    <name evidence="3" type="ORF">BEMITA_LOCUS691</name>
</gene>
<dbReference type="GO" id="GO:0031011">
    <property type="term" value="C:Ino80 complex"/>
    <property type="evidence" value="ECO:0007669"/>
    <property type="project" value="InterPro"/>
</dbReference>
<evidence type="ECO:0000256" key="1">
    <source>
        <dbReference type="SAM" id="MobiDB-lite"/>
    </source>
</evidence>
<name>A0A9N9ZZL7_BEMTA</name>
<dbReference type="InterPro" id="IPR007529">
    <property type="entry name" value="Znf_HIT"/>
</dbReference>
<dbReference type="EMBL" id="OU963862">
    <property type="protein sequence ID" value="CAH0380997.1"/>
    <property type="molecule type" value="Genomic_DNA"/>
</dbReference>
<dbReference type="SMART" id="SM01406">
    <property type="entry name" value="PAPA-1"/>
    <property type="match status" value="1"/>
</dbReference>
<dbReference type="KEGG" id="btab:109041305"/>
<feature type="region of interest" description="Disordered" evidence="1">
    <location>
        <begin position="27"/>
        <end position="59"/>
    </location>
</feature>
<dbReference type="Pfam" id="PF04438">
    <property type="entry name" value="zf-HIT"/>
    <property type="match status" value="1"/>
</dbReference>
<protein>
    <recommendedName>
        <fullName evidence="2">INO80 complex subunit B-like conserved region domain-containing protein</fullName>
    </recommendedName>
</protein>
<evidence type="ECO:0000259" key="2">
    <source>
        <dbReference type="SMART" id="SM01406"/>
    </source>
</evidence>
<dbReference type="Gene3D" id="3.30.60.190">
    <property type="match status" value="1"/>
</dbReference>
<dbReference type="InterPro" id="IPR006880">
    <property type="entry name" value="INO80B_C"/>
</dbReference>
<proteinExistence type="predicted"/>
<dbReference type="Pfam" id="PF04795">
    <property type="entry name" value="PAPA-1"/>
    <property type="match status" value="1"/>
</dbReference>
<keyword evidence="4" id="KW-1185">Reference proteome</keyword>
<feature type="compositionally biased region" description="Basic and acidic residues" evidence="1">
    <location>
        <begin position="133"/>
        <end position="145"/>
    </location>
</feature>
<feature type="region of interest" description="Disordered" evidence="1">
    <location>
        <begin position="93"/>
        <end position="172"/>
    </location>
</feature>
<dbReference type="PANTHER" id="PTHR21561">
    <property type="entry name" value="INO80 COMPLEX SUBUNIT B"/>
    <property type="match status" value="1"/>
</dbReference>
<feature type="compositionally biased region" description="Basic and acidic residues" evidence="1">
    <location>
        <begin position="152"/>
        <end position="170"/>
    </location>
</feature>
<accession>A0A9N9ZZL7</accession>
<sequence length="336" mass="38148">MPRPIDMYHGDEEQVAIEEEIDVVTEEISVEPSPRLKRHKKHKHKKHKRKKNESDTFEEIISPGLIDDLDLPQSSIEKSLFEDLKSSFAGISQEDVDLSQKSGNSASETQTSIAENKIPGLSPKNSSKKKKKEKDGAASSDEERWLNAIESGKLEEVDDELKKIKPKDPKLMTARQRAMFERKTDSSASPAEQLLALPSGYREKVLTPEALQKKALKSQRRKQQADEKREKDKKKTMERLLKKQESKSLKQSTAKSKLLMKKIYPCISYRNTTDLITLSVPENVAFPLEFTRSVLTPQLQTCGVKGCDNKKKYTCSKTQVPLCSLTCYKANLLQVR</sequence>
<dbReference type="AlphaFoldDB" id="A0A9N9ZZL7"/>
<reference evidence="3" key="1">
    <citation type="submission" date="2021-12" db="EMBL/GenBank/DDBJ databases">
        <authorList>
            <person name="King R."/>
        </authorList>
    </citation>
    <scope>NUCLEOTIDE SEQUENCE</scope>
</reference>
<dbReference type="GO" id="GO:0006338">
    <property type="term" value="P:chromatin remodeling"/>
    <property type="evidence" value="ECO:0007669"/>
    <property type="project" value="InterPro"/>
</dbReference>
<feature type="compositionally biased region" description="Basic residues" evidence="1">
    <location>
        <begin position="35"/>
        <end position="51"/>
    </location>
</feature>
<feature type="domain" description="INO80 complex subunit B-like conserved region" evidence="2">
    <location>
        <begin position="209"/>
        <end position="284"/>
    </location>
</feature>
<feature type="compositionally biased region" description="Polar residues" evidence="1">
    <location>
        <begin position="99"/>
        <end position="114"/>
    </location>
</feature>
<dbReference type="Proteomes" id="UP001152759">
    <property type="component" value="Chromosome 1"/>
</dbReference>
<evidence type="ECO:0000313" key="3">
    <source>
        <dbReference type="EMBL" id="CAH0380997.1"/>
    </source>
</evidence>
<dbReference type="PANTHER" id="PTHR21561:SF12">
    <property type="entry name" value="INO80 COMPLEX SUBUNIT B"/>
    <property type="match status" value="1"/>
</dbReference>
<organism evidence="3 4">
    <name type="scientific">Bemisia tabaci</name>
    <name type="common">Sweetpotato whitefly</name>
    <name type="synonym">Aleurodes tabaci</name>
    <dbReference type="NCBI Taxonomy" id="7038"/>
    <lineage>
        <taxon>Eukaryota</taxon>
        <taxon>Metazoa</taxon>
        <taxon>Ecdysozoa</taxon>
        <taxon>Arthropoda</taxon>
        <taxon>Hexapoda</taxon>
        <taxon>Insecta</taxon>
        <taxon>Pterygota</taxon>
        <taxon>Neoptera</taxon>
        <taxon>Paraneoptera</taxon>
        <taxon>Hemiptera</taxon>
        <taxon>Sternorrhyncha</taxon>
        <taxon>Aleyrodoidea</taxon>
        <taxon>Aleyrodidae</taxon>
        <taxon>Aleyrodinae</taxon>
        <taxon>Bemisia</taxon>
    </lineage>
</organism>
<feature type="compositionally biased region" description="Basic and acidic residues" evidence="1">
    <location>
        <begin position="223"/>
        <end position="248"/>
    </location>
</feature>
<evidence type="ECO:0000313" key="4">
    <source>
        <dbReference type="Proteomes" id="UP001152759"/>
    </source>
</evidence>
<dbReference type="InterPro" id="IPR029523">
    <property type="entry name" value="INO80B/Ies2"/>
</dbReference>
<dbReference type="CDD" id="cd23021">
    <property type="entry name" value="zf-HIT_IN80B"/>
    <property type="match status" value="1"/>
</dbReference>
<feature type="region of interest" description="Disordered" evidence="1">
    <location>
        <begin position="214"/>
        <end position="252"/>
    </location>
</feature>